<keyword evidence="7 8" id="KW-0472">Membrane</keyword>
<evidence type="ECO:0000256" key="1">
    <source>
        <dbReference type="ARBA" id="ARBA00004651"/>
    </source>
</evidence>
<feature type="transmembrane region" description="Helical" evidence="8">
    <location>
        <begin position="94"/>
        <end position="114"/>
    </location>
</feature>
<dbReference type="Gene3D" id="1.20.1530.20">
    <property type="match status" value="1"/>
</dbReference>
<comment type="caution">
    <text evidence="9">The sequence shown here is derived from an EMBL/GenBank/DDBJ whole genome shotgun (WGS) entry which is preliminary data.</text>
</comment>
<dbReference type="GO" id="GO:0015104">
    <property type="term" value="F:antimonite transmembrane transporter activity"/>
    <property type="evidence" value="ECO:0007669"/>
    <property type="project" value="TreeGrafter"/>
</dbReference>
<sequence>MSLLEKTYTLLIFLSVIMGIAFGQFELIQVHAESIIPPLLIAMLYVTFLQIPLKDIQNAFKNIRFTLSSIIINFVWVPLLAWLLALSFLGDNSALYIGFIMLMVTPCTDWYLIFTKIARGNVALSTAILPLNLILQLILMPVYLFVFAGTHDMIEFSFLLESIVLVLLTPFILSLISKALLKGKPMLHENLLSMSANVPIVFLCLAIAAMFASQGQVLIANVELIGDILLPIILFFIINFIISQIIGHRMKFAYAERTSLSLTTLARNSPIALAIALTAFPHEPLIALTLVIGPLLELPILAITSQGLLSFKK</sequence>
<reference evidence="9 10" key="1">
    <citation type="submission" date="2020-08" db="EMBL/GenBank/DDBJ databases">
        <title>Genomic Encyclopedia of Type Strains, Phase IV (KMG-IV): sequencing the most valuable type-strain genomes for metagenomic binning, comparative biology and taxonomic classification.</title>
        <authorList>
            <person name="Goeker M."/>
        </authorList>
    </citation>
    <scope>NUCLEOTIDE SEQUENCE [LARGE SCALE GENOMIC DNA]</scope>
    <source>
        <strain evidence="9 10">DSM 24696</strain>
    </source>
</reference>
<dbReference type="Proteomes" id="UP000551878">
    <property type="component" value="Unassembled WGS sequence"/>
</dbReference>
<protein>
    <submittedName>
        <fullName evidence="9">ACR3 family arsenite efflux pump ArsB</fullName>
    </submittedName>
</protein>
<comment type="subcellular location">
    <subcellularLocation>
        <location evidence="1">Cell membrane</location>
        <topology evidence="1">Multi-pass membrane protein</topology>
    </subcellularLocation>
</comment>
<evidence type="ECO:0000256" key="5">
    <source>
        <dbReference type="ARBA" id="ARBA00022692"/>
    </source>
</evidence>
<dbReference type="GO" id="GO:0015105">
    <property type="term" value="F:arsenite transmembrane transporter activity"/>
    <property type="evidence" value="ECO:0007669"/>
    <property type="project" value="TreeGrafter"/>
</dbReference>
<evidence type="ECO:0000313" key="9">
    <source>
        <dbReference type="EMBL" id="MBB5174005.1"/>
    </source>
</evidence>
<dbReference type="AlphaFoldDB" id="A0A840QRL7"/>
<evidence type="ECO:0000256" key="2">
    <source>
        <dbReference type="ARBA" id="ARBA00010110"/>
    </source>
</evidence>
<evidence type="ECO:0000313" key="10">
    <source>
        <dbReference type="Proteomes" id="UP000551878"/>
    </source>
</evidence>
<keyword evidence="5 8" id="KW-0812">Transmembrane</keyword>
<dbReference type="GO" id="GO:0005886">
    <property type="term" value="C:plasma membrane"/>
    <property type="evidence" value="ECO:0007669"/>
    <property type="project" value="UniProtKB-SubCell"/>
</dbReference>
<dbReference type="RefSeq" id="WP_184664435.1">
    <property type="nucleotide sequence ID" value="NZ_JACHHB010000009.1"/>
</dbReference>
<feature type="transmembrane region" description="Helical" evidence="8">
    <location>
        <begin position="34"/>
        <end position="53"/>
    </location>
</feature>
<feature type="transmembrane region" description="Helical" evidence="8">
    <location>
        <begin position="158"/>
        <end position="179"/>
    </location>
</feature>
<dbReference type="InterPro" id="IPR002657">
    <property type="entry name" value="BilAc:Na_symport/Acr3"/>
</dbReference>
<feature type="transmembrane region" description="Helical" evidence="8">
    <location>
        <begin position="126"/>
        <end position="146"/>
    </location>
</feature>
<feature type="transmembrane region" description="Helical" evidence="8">
    <location>
        <begin position="191"/>
        <end position="212"/>
    </location>
</feature>
<dbReference type="PANTHER" id="PTHR43057">
    <property type="entry name" value="ARSENITE EFFLUX TRANSPORTER"/>
    <property type="match status" value="1"/>
</dbReference>
<evidence type="ECO:0000256" key="4">
    <source>
        <dbReference type="ARBA" id="ARBA00022475"/>
    </source>
</evidence>
<dbReference type="PANTHER" id="PTHR43057:SF1">
    <property type="entry name" value="ARSENICAL-RESISTANCE PROTEIN 3"/>
    <property type="match status" value="1"/>
</dbReference>
<dbReference type="InterPro" id="IPR038770">
    <property type="entry name" value="Na+/solute_symporter_sf"/>
</dbReference>
<dbReference type="GO" id="GO:0015297">
    <property type="term" value="F:antiporter activity"/>
    <property type="evidence" value="ECO:0007669"/>
    <property type="project" value="InterPro"/>
</dbReference>
<dbReference type="Pfam" id="PF01758">
    <property type="entry name" value="SBF"/>
    <property type="match status" value="1"/>
</dbReference>
<keyword evidence="6 8" id="KW-1133">Transmembrane helix</keyword>
<feature type="transmembrane region" description="Helical" evidence="8">
    <location>
        <begin position="224"/>
        <end position="247"/>
    </location>
</feature>
<dbReference type="InterPro" id="IPR004706">
    <property type="entry name" value="Arsenical-R_Acr3"/>
</dbReference>
<keyword evidence="3" id="KW-0813">Transport</keyword>
<evidence type="ECO:0000256" key="8">
    <source>
        <dbReference type="SAM" id="Phobius"/>
    </source>
</evidence>
<feature type="transmembrane region" description="Helical" evidence="8">
    <location>
        <begin position="65"/>
        <end position="88"/>
    </location>
</feature>
<keyword evidence="10" id="KW-1185">Reference proteome</keyword>
<name>A0A840QRL7_9BACI</name>
<evidence type="ECO:0000256" key="6">
    <source>
        <dbReference type="ARBA" id="ARBA00022989"/>
    </source>
</evidence>
<accession>A0A840QRL7</accession>
<gene>
    <name evidence="9" type="ORF">HNQ41_002195</name>
</gene>
<organism evidence="9 10">
    <name type="scientific">Texcoconibacillus texcoconensis</name>
    <dbReference type="NCBI Taxonomy" id="1095777"/>
    <lineage>
        <taxon>Bacteria</taxon>
        <taxon>Bacillati</taxon>
        <taxon>Bacillota</taxon>
        <taxon>Bacilli</taxon>
        <taxon>Bacillales</taxon>
        <taxon>Bacillaceae</taxon>
        <taxon>Texcoconibacillus</taxon>
    </lineage>
</organism>
<feature type="transmembrane region" description="Helical" evidence="8">
    <location>
        <begin position="7"/>
        <end position="28"/>
    </location>
</feature>
<evidence type="ECO:0000256" key="7">
    <source>
        <dbReference type="ARBA" id="ARBA00023136"/>
    </source>
</evidence>
<dbReference type="EMBL" id="JACHHB010000009">
    <property type="protein sequence ID" value="MBB5174005.1"/>
    <property type="molecule type" value="Genomic_DNA"/>
</dbReference>
<comment type="similarity">
    <text evidence="2">Belongs to the arsenical resistance-3 (ACR3) (TC 2.A.59) family.</text>
</comment>
<keyword evidence="4" id="KW-1003">Cell membrane</keyword>
<evidence type="ECO:0000256" key="3">
    <source>
        <dbReference type="ARBA" id="ARBA00022448"/>
    </source>
</evidence>
<proteinExistence type="inferred from homology"/>